<proteinExistence type="predicted"/>
<name>A0ACB8A2F0_9AGAM</name>
<accession>A0ACB8A2F0</accession>
<organism evidence="1 2">
    <name type="scientific">Hygrophoropsis aurantiaca</name>
    <dbReference type="NCBI Taxonomy" id="72124"/>
    <lineage>
        <taxon>Eukaryota</taxon>
        <taxon>Fungi</taxon>
        <taxon>Dikarya</taxon>
        <taxon>Basidiomycota</taxon>
        <taxon>Agaricomycotina</taxon>
        <taxon>Agaricomycetes</taxon>
        <taxon>Agaricomycetidae</taxon>
        <taxon>Boletales</taxon>
        <taxon>Coniophorineae</taxon>
        <taxon>Hygrophoropsidaceae</taxon>
        <taxon>Hygrophoropsis</taxon>
    </lineage>
</organism>
<dbReference type="EMBL" id="MU267933">
    <property type="protein sequence ID" value="KAH7907158.1"/>
    <property type="molecule type" value="Genomic_DNA"/>
</dbReference>
<comment type="caution">
    <text evidence="1">The sequence shown here is derived from an EMBL/GenBank/DDBJ whole genome shotgun (WGS) entry which is preliminary data.</text>
</comment>
<gene>
    <name evidence="1" type="ORF">BJ138DRAFT_1104554</name>
</gene>
<protein>
    <submittedName>
        <fullName evidence="1">Uncharacterized protein</fullName>
    </submittedName>
</protein>
<reference evidence="1" key="1">
    <citation type="journal article" date="2021" name="New Phytol.">
        <title>Evolutionary innovations through gain and loss of genes in the ectomycorrhizal Boletales.</title>
        <authorList>
            <person name="Wu G."/>
            <person name="Miyauchi S."/>
            <person name="Morin E."/>
            <person name="Kuo A."/>
            <person name="Drula E."/>
            <person name="Varga T."/>
            <person name="Kohler A."/>
            <person name="Feng B."/>
            <person name="Cao Y."/>
            <person name="Lipzen A."/>
            <person name="Daum C."/>
            <person name="Hundley H."/>
            <person name="Pangilinan J."/>
            <person name="Johnson J."/>
            <person name="Barry K."/>
            <person name="LaButti K."/>
            <person name="Ng V."/>
            <person name="Ahrendt S."/>
            <person name="Min B."/>
            <person name="Choi I.G."/>
            <person name="Park H."/>
            <person name="Plett J.M."/>
            <person name="Magnuson J."/>
            <person name="Spatafora J.W."/>
            <person name="Nagy L.G."/>
            <person name="Henrissat B."/>
            <person name="Grigoriev I.V."/>
            <person name="Yang Z.L."/>
            <person name="Xu J."/>
            <person name="Martin F.M."/>
        </authorList>
    </citation>
    <scope>NUCLEOTIDE SEQUENCE</scope>
    <source>
        <strain evidence="1">ATCC 28755</strain>
    </source>
</reference>
<evidence type="ECO:0000313" key="1">
    <source>
        <dbReference type="EMBL" id="KAH7907158.1"/>
    </source>
</evidence>
<dbReference type="Proteomes" id="UP000790377">
    <property type="component" value="Unassembled WGS sequence"/>
</dbReference>
<sequence>MVVQAILGWTSERASRSCKPQFSTSNQEYQQFTDTISKKLRTKTSSEKTDMVNWMNQNFMGLICTQYVFIEGGGGETSPLSQVWHVQAVTVAKWGIEGRPKSARPISLEALESSCMCMCRPECTWVVLYALESSWMSMVRSGCVSVVLDPRDVLGVLGLPCSISGSTHQLPAFPWVTGHLEHAWDDSANVRERRGTLKSVFRRTESCQGLREWLEMDRNKKRCTLQYRRVPPLLVPRSMISDGPYKLPIKPLCVNLNSKKPIRFAAENISHRPMFAHPQLTPRQMIFANTIVNALLVVAATVSASSAGTH</sequence>
<keyword evidence="2" id="KW-1185">Reference proteome</keyword>
<evidence type="ECO:0000313" key="2">
    <source>
        <dbReference type="Proteomes" id="UP000790377"/>
    </source>
</evidence>